<dbReference type="Gene3D" id="1.10.630.10">
    <property type="entry name" value="Cytochrome P450"/>
    <property type="match status" value="1"/>
</dbReference>
<keyword evidence="5 9" id="KW-0560">Oxidoreductase</keyword>
<dbReference type="SUPFAM" id="SSF48264">
    <property type="entry name" value="Cytochrome P450"/>
    <property type="match status" value="1"/>
</dbReference>
<dbReference type="OrthoDB" id="1470350at2759"/>
<keyword evidence="3 8" id="KW-0349">Heme</keyword>
<dbReference type="GO" id="GO:0020037">
    <property type="term" value="F:heme binding"/>
    <property type="evidence" value="ECO:0007669"/>
    <property type="project" value="InterPro"/>
</dbReference>
<dbReference type="Pfam" id="PF00067">
    <property type="entry name" value="p450"/>
    <property type="match status" value="1"/>
</dbReference>
<dbReference type="InterPro" id="IPR002402">
    <property type="entry name" value="Cyt_P450_E_grp-II"/>
</dbReference>
<dbReference type="InterPro" id="IPR047146">
    <property type="entry name" value="Cyt_P450_E_CYP52_fungi"/>
</dbReference>
<dbReference type="GO" id="GO:0005506">
    <property type="term" value="F:iron ion binding"/>
    <property type="evidence" value="ECO:0007669"/>
    <property type="project" value="InterPro"/>
</dbReference>
<keyword evidence="11" id="KW-1185">Reference proteome</keyword>
<reference evidence="10" key="1">
    <citation type="journal article" date="2020" name="Stud. Mycol.">
        <title>101 Dothideomycetes genomes: a test case for predicting lifestyles and emergence of pathogens.</title>
        <authorList>
            <person name="Haridas S."/>
            <person name="Albert R."/>
            <person name="Binder M."/>
            <person name="Bloem J."/>
            <person name="Labutti K."/>
            <person name="Salamov A."/>
            <person name="Andreopoulos B."/>
            <person name="Baker S."/>
            <person name="Barry K."/>
            <person name="Bills G."/>
            <person name="Bluhm B."/>
            <person name="Cannon C."/>
            <person name="Castanera R."/>
            <person name="Culley D."/>
            <person name="Daum C."/>
            <person name="Ezra D."/>
            <person name="Gonzalez J."/>
            <person name="Henrissat B."/>
            <person name="Kuo A."/>
            <person name="Liang C."/>
            <person name="Lipzen A."/>
            <person name="Lutzoni F."/>
            <person name="Magnuson J."/>
            <person name="Mondo S."/>
            <person name="Nolan M."/>
            <person name="Ohm R."/>
            <person name="Pangilinan J."/>
            <person name="Park H.-J."/>
            <person name="Ramirez L."/>
            <person name="Alfaro M."/>
            <person name="Sun H."/>
            <person name="Tritt A."/>
            <person name="Yoshinaga Y."/>
            <person name="Zwiers L.-H."/>
            <person name="Turgeon B."/>
            <person name="Goodwin S."/>
            <person name="Spatafora J."/>
            <person name="Crous P."/>
            <person name="Grigoriev I."/>
        </authorList>
    </citation>
    <scope>NUCLEOTIDE SEQUENCE</scope>
    <source>
        <strain evidence="10">CBS 262.69</strain>
    </source>
</reference>
<comment type="similarity">
    <text evidence="2 9">Belongs to the cytochrome P450 family.</text>
</comment>
<dbReference type="CDD" id="cd11063">
    <property type="entry name" value="CYP52"/>
    <property type="match status" value="1"/>
</dbReference>
<keyword evidence="6 8" id="KW-0408">Iron</keyword>
<evidence type="ECO:0000256" key="5">
    <source>
        <dbReference type="ARBA" id="ARBA00023002"/>
    </source>
</evidence>
<keyword evidence="7 9" id="KW-0503">Monooxygenase</keyword>
<name>A0A6G1HR14_9PEZI</name>
<evidence type="ECO:0000313" key="10">
    <source>
        <dbReference type="EMBL" id="KAF2398460.1"/>
    </source>
</evidence>
<dbReference type="PANTHER" id="PTHR24287:SF17">
    <property type="entry name" value="P450, PUTATIVE (EUROFUNG)-RELATED"/>
    <property type="match status" value="1"/>
</dbReference>
<keyword evidence="4 8" id="KW-0479">Metal-binding</keyword>
<gene>
    <name evidence="10" type="ORF">EJ06DRAFT_558292</name>
</gene>
<accession>A0A6G1HR14</accession>
<comment type="cofactor">
    <cofactor evidence="1 8">
        <name>heme</name>
        <dbReference type="ChEBI" id="CHEBI:30413"/>
    </cofactor>
</comment>
<dbReference type="InterPro" id="IPR001128">
    <property type="entry name" value="Cyt_P450"/>
</dbReference>
<dbReference type="InterPro" id="IPR036396">
    <property type="entry name" value="Cyt_P450_sf"/>
</dbReference>
<dbReference type="PRINTS" id="PR00464">
    <property type="entry name" value="EP450II"/>
</dbReference>
<evidence type="ECO:0000256" key="6">
    <source>
        <dbReference type="ARBA" id="ARBA00023004"/>
    </source>
</evidence>
<evidence type="ECO:0000256" key="3">
    <source>
        <dbReference type="ARBA" id="ARBA00022617"/>
    </source>
</evidence>
<dbReference type="InterPro" id="IPR017972">
    <property type="entry name" value="Cyt_P450_CS"/>
</dbReference>
<dbReference type="PRINTS" id="PR01239">
    <property type="entry name" value="EP450IICYP52"/>
</dbReference>
<evidence type="ECO:0000256" key="7">
    <source>
        <dbReference type="ARBA" id="ARBA00023033"/>
    </source>
</evidence>
<dbReference type="PRINTS" id="PR00385">
    <property type="entry name" value="P450"/>
</dbReference>
<evidence type="ECO:0000256" key="1">
    <source>
        <dbReference type="ARBA" id="ARBA00001971"/>
    </source>
</evidence>
<dbReference type="PANTHER" id="PTHR24287">
    <property type="entry name" value="P450, PUTATIVE (EUROFUNG)-RELATED"/>
    <property type="match status" value="1"/>
</dbReference>
<dbReference type="PROSITE" id="PS00086">
    <property type="entry name" value="CYTOCHROME_P450"/>
    <property type="match status" value="1"/>
</dbReference>
<dbReference type="Proteomes" id="UP000799640">
    <property type="component" value="Unassembled WGS sequence"/>
</dbReference>
<feature type="binding site" description="axial binding residue" evidence="8">
    <location>
        <position position="452"/>
    </location>
    <ligand>
        <name>heme</name>
        <dbReference type="ChEBI" id="CHEBI:30413"/>
    </ligand>
    <ligandPart>
        <name>Fe</name>
        <dbReference type="ChEBI" id="CHEBI:18248"/>
    </ligandPart>
</feature>
<evidence type="ECO:0000256" key="4">
    <source>
        <dbReference type="ARBA" id="ARBA00022723"/>
    </source>
</evidence>
<dbReference type="EMBL" id="ML996700">
    <property type="protein sequence ID" value="KAF2398460.1"/>
    <property type="molecule type" value="Genomic_DNA"/>
</dbReference>
<dbReference type="GO" id="GO:0016712">
    <property type="term" value="F:oxidoreductase activity, acting on paired donors, with incorporation or reduction of molecular oxygen, reduced flavin or flavoprotein as one donor, and incorporation of one atom of oxygen"/>
    <property type="evidence" value="ECO:0007669"/>
    <property type="project" value="InterPro"/>
</dbReference>
<proteinExistence type="inferred from homology"/>
<dbReference type="InterPro" id="IPR002974">
    <property type="entry name" value="Cyt_P450_E_CYP52_ascomycetes"/>
</dbReference>
<evidence type="ECO:0000256" key="2">
    <source>
        <dbReference type="ARBA" id="ARBA00010617"/>
    </source>
</evidence>
<protein>
    <submittedName>
        <fullName evidence="10">Cytochrome P450</fullName>
    </submittedName>
</protein>
<organism evidence="10 11">
    <name type="scientific">Trichodelitschia bisporula</name>
    <dbReference type="NCBI Taxonomy" id="703511"/>
    <lineage>
        <taxon>Eukaryota</taxon>
        <taxon>Fungi</taxon>
        <taxon>Dikarya</taxon>
        <taxon>Ascomycota</taxon>
        <taxon>Pezizomycotina</taxon>
        <taxon>Dothideomycetes</taxon>
        <taxon>Dothideomycetes incertae sedis</taxon>
        <taxon>Phaeotrichales</taxon>
        <taxon>Phaeotrichaceae</taxon>
        <taxon>Trichodelitschia</taxon>
    </lineage>
</organism>
<sequence>MALTTFLATAFGVLSIIYYAYKHITTLQARKRLAAQHGCQPLMHFVPAHNPLVDFTIMKESIKAARDHTLLSVIQARFQKSANTFGARLIRKPIVATVEPANIKTILSTHFKDYSLGARIDSLGPLLGMGIFTTDGAIWAHSRALIRPNFAKDQVADLASFERHMQSLLKLIPRDGSTVDLQSLFFSFTIDSATEFLFGTSTNTLAMAVAGREAGDAERFAVAFNVAQDACAQRFRRGFLARFRRDPEGDAATAECHAFVDQFVDEAVRYRADVEKGLAKEDKYVFLHELAKATSDKRQLRDELLNVLLAGRDTTASLLSNMWFMLAKHPEVWAKLRREVEQELQGRLPTYEQLRNLKYLKYCMNESLRLHPVVPSNSRLALVDTILPLGGGPDSKSPLLIPAGTLVTYSPYAMHRRTDLFGPDAADFKPERWETLRPGWEYLPFNGGPRICLGQQYALTEAGYVTVRLLQEFERCEDRDGGVWEESLTLTVCSRNGTKVGLTPVEK</sequence>
<dbReference type="AlphaFoldDB" id="A0A6G1HR14"/>
<evidence type="ECO:0000313" key="11">
    <source>
        <dbReference type="Proteomes" id="UP000799640"/>
    </source>
</evidence>
<evidence type="ECO:0000256" key="8">
    <source>
        <dbReference type="PIRSR" id="PIRSR602402-1"/>
    </source>
</evidence>
<evidence type="ECO:0000256" key="9">
    <source>
        <dbReference type="RuleBase" id="RU000461"/>
    </source>
</evidence>